<evidence type="ECO:0008006" key="6">
    <source>
        <dbReference type="Google" id="ProtNLM"/>
    </source>
</evidence>
<reference evidence="5" key="1">
    <citation type="submission" date="2021-01" db="EMBL/GenBank/DDBJ databases">
        <authorList>
            <person name="Corre E."/>
            <person name="Pelletier E."/>
            <person name="Niang G."/>
            <person name="Scheremetjew M."/>
            <person name="Finn R."/>
            <person name="Kale V."/>
            <person name="Holt S."/>
            <person name="Cochrane G."/>
            <person name="Meng A."/>
            <person name="Brown T."/>
            <person name="Cohen L."/>
        </authorList>
    </citation>
    <scope>NUCLEOTIDE SEQUENCE</scope>
    <source>
        <strain evidence="5">B593</strain>
    </source>
</reference>
<protein>
    <recommendedName>
        <fullName evidence="6">L domain-like protein</fullName>
    </recommendedName>
</protein>
<keyword evidence="4" id="KW-1133">Transmembrane helix</keyword>
<feature type="compositionally biased region" description="Basic and acidic residues" evidence="3">
    <location>
        <begin position="247"/>
        <end position="256"/>
    </location>
</feature>
<dbReference type="PANTHER" id="PTHR48065">
    <property type="entry name" value="OS10G0469600 PROTEIN"/>
    <property type="match status" value="1"/>
</dbReference>
<evidence type="ECO:0000256" key="2">
    <source>
        <dbReference type="ARBA" id="ARBA00022737"/>
    </source>
</evidence>
<keyword evidence="4" id="KW-0472">Membrane</keyword>
<dbReference type="InterPro" id="IPR032675">
    <property type="entry name" value="LRR_dom_sf"/>
</dbReference>
<feature type="region of interest" description="Disordered" evidence="3">
    <location>
        <begin position="247"/>
        <end position="270"/>
    </location>
</feature>
<feature type="compositionally biased region" description="Polar residues" evidence="3">
    <location>
        <begin position="259"/>
        <end position="268"/>
    </location>
</feature>
<feature type="region of interest" description="Disordered" evidence="3">
    <location>
        <begin position="1"/>
        <end position="72"/>
    </location>
</feature>
<sequence length="810" mass="88159">MAETRENMEPDEGSFDDNESQNVVDVEDQFADEITEKDVEDVEDVSMADNAASEHSKSLSATSGDSSQSSSHSRPMMFAKLCFLWLAIGLVAAFLLGILIGNAHHKARKNQNGHPPATYGNPAFSGEDSAADEPLWDPSYMGPGMHVDTSNLGDIPNNSPPESTPEGQYAKRKRHFTTLVVEWSGAAAVATPNSPARRALDWILDDDPFRLTTADRTIDVQQRYIMAVFYFATLGEHWTSNRRRLQHSDDMNRDPEDANNANDGSNVNHIVKPTTDLDDQAYFLTYRDVCHWSTSDGKTGVFCDENGAIQKLEFRDFGLGGTLPQECGYLGSLNAINVEYNDIEGNIPTYFGLMINLQTIKFENNLITGTIPKELSNLKKLEKLDLDGNNFTGALPSEIAGLERIVKIEIGGSALGGSIPAEISNLSETLQKLDFRDNKFSGNIPSDLGMLTKLNYLDLENNDLSGKVPMELSLATSLEMLYLNGNDLTGSLDAPFCDSSIPFFEFFANCRGEIPEVQCTCCTSCCNAQGSNCTTVIEPLEGETTPQETGPPTSKPVAPPIVPEATVDTTTVVSTEASKLKEILATISDITLLDAKHTNQHKAFEWMAHVDPSPINVELTPHSIILQKYIITLIYISTNGKGWNDQLSYLTDAYHCDWTGLTCNDDGEIVSIELEHNNLDGTIVSEIGYLGPTLRKLHLGMNFLQGPLPSEMGLLTGLKTLDLFDNDGITGTIPSELSLQNLSDIETIQLVGTGISGNLDPVFCTGDANTNGDKSTHISANCFGPSVSCSCCEVCCDETGENCKVIGNSD</sequence>
<feature type="compositionally biased region" description="Polar residues" evidence="3">
    <location>
        <begin position="148"/>
        <end position="157"/>
    </location>
</feature>
<proteinExistence type="predicted"/>
<gene>
    <name evidence="5" type="ORF">PARE0329_LOCUS810</name>
</gene>
<evidence type="ECO:0000256" key="1">
    <source>
        <dbReference type="ARBA" id="ARBA00022614"/>
    </source>
</evidence>
<accession>A0A7S0F884</accession>
<dbReference type="EMBL" id="HBEH01001090">
    <property type="protein sequence ID" value="CAD8344175.1"/>
    <property type="molecule type" value="Transcribed_RNA"/>
</dbReference>
<organism evidence="5">
    <name type="scientific">Pseudo-nitzschia arenysensis</name>
    <dbReference type="NCBI Taxonomy" id="697910"/>
    <lineage>
        <taxon>Eukaryota</taxon>
        <taxon>Sar</taxon>
        <taxon>Stramenopiles</taxon>
        <taxon>Ochrophyta</taxon>
        <taxon>Bacillariophyta</taxon>
        <taxon>Bacillariophyceae</taxon>
        <taxon>Bacillariophycidae</taxon>
        <taxon>Bacillariales</taxon>
        <taxon>Bacillariaceae</taxon>
        <taxon>Pseudo-nitzschia</taxon>
    </lineage>
</organism>
<keyword evidence="2" id="KW-0677">Repeat</keyword>
<dbReference type="InterPro" id="IPR001611">
    <property type="entry name" value="Leu-rich_rpt"/>
</dbReference>
<feature type="region of interest" description="Disordered" evidence="3">
    <location>
        <begin position="107"/>
        <end position="170"/>
    </location>
</feature>
<keyword evidence="1" id="KW-0433">Leucine-rich repeat</keyword>
<feature type="compositionally biased region" description="Low complexity" evidence="3">
    <location>
        <begin position="58"/>
        <end position="72"/>
    </location>
</feature>
<evidence type="ECO:0000313" key="5">
    <source>
        <dbReference type="EMBL" id="CAD8344175.1"/>
    </source>
</evidence>
<dbReference type="Pfam" id="PF00560">
    <property type="entry name" value="LRR_1"/>
    <property type="match status" value="2"/>
</dbReference>
<evidence type="ECO:0000256" key="4">
    <source>
        <dbReference type="SAM" id="Phobius"/>
    </source>
</evidence>
<dbReference type="FunFam" id="3.80.10.10:FF:000041">
    <property type="entry name" value="LRR receptor-like serine/threonine-protein kinase ERECTA"/>
    <property type="match status" value="2"/>
</dbReference>
<feature type="transmembrane region" description="Helical" evidence="4">
    <location>
        <begin position="81"/>
        <end position="101"/>
    </location>
</feature>
<evidence type="ECO:0000256" key="3">
    <source>
        <dbReference type="SAM" id="MobiDB-lite"/>
    </source>
</evidence>
<dbReference type="Pfam" id="PF13855">
    <property type="entry name" value="LRR_8"/>
    <property type="match status" value="1"/>
</dbReference>
<dbReference type="SUPFAM" id="SSF52058">
    <property type="entry name" value="L domain-like"/>
    <property type="match status" value="2"/>
</dbReference>
<name>A0A7S0F884_9STRA</name>
<feature type="compositionally biased region" description="Acidic residues" evidence="3">
    <location>
        <begin position="9"/>
        <end position="46"/>
    </location>
</feature>
<dbReference type="AlphaFoldDB" id="A0A7S0F884"/>
<dbReference type="Gene3D" id="3.80.10.10">
    <property type="entry name" value="Ribonuclease Inhibitor"/>
    <property type="match status" value="3"/>
</dbReference>
<keyword evidence="4" id="KW-0812">Transmembrane</keyword>